<keyword evidence="2" id="KW-0328">Glycosyltransferase</keyword>
<reference evidence="4" key="2">
    <citation type="submission" date="2025-09" db="UniProtKB">
        <authorList>
            <consortium name="Ensembl"/>
        </authorList>
    </citation>
    <scope>IDENTIFICATION</scope>
</reference>
<name>A0A3Q2V745_HAPBU</name>
<evidence type="ECO:0000313" key="5">
    <source>
        <dbReference type="Proteomes" id="UP000264840"/>
    </source>
</evidence>
<proteinExistence type="inferred from homology"/>
<dbReference type="InterPro" id="IPR050271">
    <property type="entry name" value="UDP-glycosyltransferase"/>
</dbReference>
<dbReference type="Ensembl" id="ENSHBUT00000005264.1">
    <property type="protein sequence ID" value="ENSHBUP00000006459.1"/>
    <property type="gene ID" value="ENSHBUG00000007980.1"/>
</dbReference>
<reference evidence="4" key="1">
    <citation type="submission" date="2025-08" db="UniProtKB">
        <authorList>
            <consortium name="Ensembl"/>
        </authorList>
    </citation>
    <scope>IDENTIFICATION</scope>
</reference>
<dbReference type="SUPFAM" id="SSF53756">
    <property type="entry name" value="UDP-Glycosyltransferase/glycogen phosphorylase"/>
    <property type="match status" value="1"/>
</dbReference>
<evidence type="ECO:0000313" key="4">
    <source>
        <dbReference type="Ensembl" id="ENSHBUP00000006459.1"/>
    </source>
</evidence>
<dbReference type="GO" id="GO:0008194">
    <property type="term" value="F:UDP-glycosyltransferase activity"/>
    <property type="evidence" value="ECO:0007669"/>
    <property type="project" value="InterPro"/>
</dbReference>
<comment type="similarity">
    <text evidence="1">Belongs to the UDP-glycosyltransferase family.</text>
</comment>
<dbReference type="GeneTree" id="ENSGT00940000166720"/>
<dbReference type="AlphaFoldDB" id="A0A3Q2V745"/>
<evidence type="ECO:0000256" key="2">
    <source>
        <dbReference type="ARBA" id="ARBA00022676"/>
    </source>
</evidence>
<protein>
    <submittedName>
        <fullName evidence="4">Uncharacterized protein</fullName>
    </submittedName>
</protein>
<dbReference type="Gene3D" id="3.40.50.2000">
    <property type="entry name" value="Glycogen Phosphorylase B"/>
    <property type="match status" value="1"/>
</dbReference>
<dbReference type="Pfam" id="PF00201">
    <property type="entry name" value="UDPGT"/>
    <property type="match status" value="1"/>
</dbReference>
<dbReference type="InterPro" id="IPR002213">
    <property type="entry name" value="UDP_glucos_trans"/>
</dbReference>
<organism evidence="4 5">
    <name type="scientific">Haplochromis burtoni</name>
    <name type="common">Burton's mouthbrooder</name>
    <name type="synonym">Chromis burtoni</name>
    <dbReference type="NCBI Taxonomy" id="8153"/>
    <lineage>
        <taxon>Eukaryota</taxon>
        <taxon>Metazoa</taxon>
        <taxon>Chordata</taxon>
        <taxon>Craniata</taxon>
        <taxon>Vertebrata</taxon>
        <taxon>Euteleostomi</taxon>
        <taxon>Actinopterygii</taxon>
        <taxon>Neopterygii</taxon>
        <taxon>Teleostei</taxon>
        <taxon>Neoteleostei</taxon>
        <taxon>Acanthomorphata</taxon>
        <taxon>Ovalentaria</taxon>
        <taxon>Cichlomorphae</taxon>
        <taxon>Cichliformes</taxon>
        <taxon>Cichlidae</taxon>
        <taxon>African cichlids</taxon>
        <taxon>Pseudocrenilabrinae</taxon>
        <taxon>Haplochromini</taxon>
        <taxon>Haplochromis</taxon>
    </lineage>
</organism>
<dbReference type="PANTHER" id="PTHR48043:SF120">
    <property type="entry name" value="UDP GLUCURONOSYLTRANSFERASE 5 FAMILY, POLYPEPTIDE E1 ISOFORM X1"/>
    <property type="match status" value="1"/>
</dbReference>
<dbReference type="PANTHER" id="PTHR48043">
    <property type="entry name" value="EG:EG0003.4 PROTEIN-RELATED"/>
    <property type="match status" value="1"/>
</dbReference>
<dbReference type="Proteomes" id="UP000264840">
    <property type="component" value="Unplaced"/>
</dbReference>
<evidence type="ECO:0000256" key="1">
    <source>
        <dbReference type="ARBA" id="ARBA00009995"/>
    </source>
</evidence>
<keyword evidence="3" id="KW-0808">Transferase</keyword>
<sequence>LWRKDYIWKMWKKEDLLQPIGTQLPNNDAIKVLDQKAKEEHDKMALLVFPVDESHWLNMKVLVKALHSQGHQITVLRSSTSWYISEFSPYYTSITIIQEESQPVESQDFMSSFLKRSVEINKNAGSLWNMFTLLLQNQEVVAKFTSAIFENKTLIGDLNKTGYDLFLTDPTFPGGVLLAHYLQLPLVFNVRWLFSGEAHLAVAPSPVSYIPVCFSHNSDKMDFFQRIRNMIHYIMALCDRYFGNNVSLMSLTQKADLWLMRVDFTFEFPRPTMPSVIYIGGFQDRSSAVSGLLLYIIQDASRAV</sequence>
<dbReference type="STRING" id="8153.ENSHBUP00000006459"/>
<accession>A0A3Q2V745</accession>
<keyword evidence="5" id="KW-1185">Reference proteome</keyword>
<evidence type="ECO:0000256" key="3">
    <source>
        <dbReference type="ARBA" id="ARBA00022679"/>
    </source>
</evidence>